<evidence type="ECO:0000313" key="1">
    <source>
        <dbReference type="EMBL" id="ABK24897.1"/>
    </source>
</evidence>
<name>A9NW86_PICSI</name>
<dbReference type="AlphaFoldDB" id="A9NW86"/>
<protein>
    <submittedName>
        <fullName evidence="1">Uncharacterized protein</fullName>
    </submittedName>
</protein>
<sequence length="72" mass="8149">MCVEHLDWAMEEMGSIIVSHAAHNPRTSLSRQWRTMGCCLMVSTTTLIEGKCHKALQFCPRPKSTCKPKLKC</sequence>
<dbReference type="EMBL" id="EF085594">
    <property type="protein sequence ID" value="ABK24897.1"/>
    <property type="molecule type" value="mRNA"/>
</dbReference>
<accession>A9NW86</accession>
<proteinExistence type="evidence at transcript level"/>
<organism evidence="1">
    <name type="scientific">Picea sitchensis</name>
    <name type="common">Sitka spruce</name>
    <name type="synonym">Pinus sitchensis</name>
    <dbReference type="NCBI Taxonomy" id="3332"/>
    <lineage>
        <taxon>Eukaryota</taxon>
        <taxon>Viridiplantae</taxon>
        <taxon>Streptophyta</taxon>
        <taxon>Embryophyta</taxon>
        <taxon>Tracheophyta</taxon>
        <taxon>Spermatophyta</taxon>
        <taxon>Pinopsida</taxon>
        <taxon>Pinidae</taxon>
        <taxon>Conifers I</taxon>
        <taxon>Pinales</taxon>
        <taxon>Pinaceae</taxon>
        <taxon>Picea</taxon>
    </lineage>
</organism>
<reference evidence="1" key="1">
    <citation type="journal article" date="2008" name="BMC Genomics">
        <title>A conifer genomics resource of 200,000 spruce (Picea spp.) ESTs and 6,464 high-quality, sequence-finished full-length cDNAs for Sitka spruce (Picea sitchensis).</title>
        <authorList>
            <person name="Ralph S.G."/>
            <person name="Chun H.J."/>
            <person name="Kolosova N."/>
            <person name="Cooper D."/>
            <person name="Oddy C."/>
            <person name="Ritland C.E."/>
            <person name="Kirkpatrick R."/>
            <person name="Moore R."/>
            <person name="Barber S."/>
            <person name="Holt R.A."/>
            <person name="Jones S.J."/>
            <person name="Marra M.A."/>
            <person name="Douglas C.J."/>
            <person name="Ritland K."/>
            <person name="Bohlmann J."/>
        </authorList>
    </citation>
    <scope>NUCLEOTIDE SEQUENCE</scope>
    <source>
        <tissue evidence="1">Bark</tissue>
    </source>
</reference>